<feature type="transmembrane region" description="Helical" evidence="11">
    <location>
        <begin position="5"/>
        <end position="23"/>
    </location>
</feature>
<feature type="transmembrane region" description="Helical" evidence="11">
    <location>
        <begin position="68"/>
        <end position="97"/>
    </location>
</feature>
<evidence type="ECO:0000256" key="6">
    <source>
        <dbReference type="ARBA" id="ARBA00022824"/>
    </source>
</evidence>
<dbReference type="InterPro" id="IPR038071">
    <property type="entry name" value="UROD/MetE-like_sf"/>
</dbReference>
<evidence type="ECO:0000256" key="10">
    <source>
        <dbReference type="ARBA" id="ARBA00049729"/>
    </source>
</evidence>
<dbReference type="InterPro" id="IPR003675">
    <property type="entry name" value="Rce1/LyrA-like_dom"/>
</dbReference>
<evidence type="ECO:0000256" key="2">
    <source>
        <dbReference type="ARBA" id="ARBA00006897"/>
    </source>
</evidence>
<feature type="transmembrane region" description="Helical" evidence="11">
    <location>
        <begin position="156"/>
        <end position="182"/>
    </location>
</feature>
<keyword evidence="8 11" id="KW-0472">Membrane</keyword>
<evidence type="ECO:0000256" key="7">
    <source>
        <dbReference type="ARBA" id="ARBA00022989"/>
    </source>
</evidence>
<dbReference type="Gene3D" id="3.20.20.210">
    <property type="match status" value="1"/>
</dbReference>
<evidence type="ECO:0000256" key="5">
    <source>
        <dbReference type="ARBA" id="ARBA00022801"/>
    </source>
</evidence>
<reference evidence="13" key="1">
    <citation type="journal article" date="2014" name="Front. Microbiol.">
        <title>High frequency of phylogenetically diverse reductive dehalogenase-homologous genes in deep subseafloor sedimentary metagenomes.</title>
        <authorList>
            <person name="Kawai M."/>
            <person name="Futagami T."/>
            <person name="Toyoda A."/>
            <person name="Takaki Y."/>
            <person name="Nishi S."/>
            <person name="Hori S."/>
            <person name="Arai W."/>
            <person name="Tsubouchi T."/>
            <person name="Morono Y."/>
            <person name="Uchiyama I."/>
            <person name="Ito T."/>
            <person name="Fujiyama A."/>
            <person name="Inagaki F."/>
            <person name="Takami H."/>
        </authorList>
    </citation>
    <scope>NUCLEOTIDE SEQUENCE</scope>
    <source>
        <strain evidence="13">Expedition CK06-06</strain>
    </source>
</reference>
<evidence type="ECO:0000256" key="8">
    <source>
        <dbReference type="ARBA" id="ARBA00023136"/>
    </source>
</evidence>
<dbReference type="GO" id="GO:0071586">
    <property type="term" value="P:CAAX-box protein processing"/>
    <property type="evidence" value="ECO:0007669"/>
    <property type="project" value="InterPro"/>
</dbReference>
<dbReference type="GO" id="GO:0004222">
    <property type="term" value="F:metalloendopeptidase activity"/>
    <property type="evidence" value="ECO:0007669"/>
    <property type="project" value="InterPro"/>
</dbReference>
<keyword evidence="4 11" id="KW-0812">Transmembrane</keyword>
<feature type="non-terminal residue" evidence="13">
    <location>
        <position position="1"/>
    </location>
</feature>
<dbReference type="PANTHER" id="PTHR13046">
    <property type="entry name" value="PROTEASE U48 CAAX PRENYL PROTEASE RCE1"/>
    <property type="match status" value="1"/>
</dbReference>
<comment type="caution">
    <text evidence="13">The sequence shown here is derived from an EMBL/GenBank/DDBJ whole genome shotgun (WGS) entry which is preliminary data.</text>
</comment>
<feature type="transmembrane region" description="Helical" evidence="11">
    <location>
        <begin position="103"/>
        <end position="124"/>
    </location>
</feature>
<evidence type="ECO:0000313" key="13">
    <source>
        <dbReference type="EMBL" id="GAI03044.1"/>
    </source>
</evidence>
<name>X1M9M4_9ZZZZ</name>
<feature type="transmembrane region" description="Helical" evidence="11">
    <location>
        <begin position="29"/>
        <end position="48"/>
    </location>
</feature>
<keyword evidence="7 11" id="KW-1133">Transmembrane helix</keyword>
<feature type="transmembrane region" description="Helical" evidence="11">
    <location>
        <begin position="264"/>
        <end position="285"/>
    </location>
</feature>
<dbReference type="EMBL" id="BARV01008337">
    <property type="protein sequence ID" value="GAI03044.1"/>
    <property type="molecule type" value="Genomic_DNA"/>
</dbReference>
<gene>
    <name evidence="13" type="ORF">S06H3_16787</name>
</gene>
<comment type="similarity">
    <text evidence="2">Belongs to the peptidase U48 family.</text>
</comment>
<dbReference type="AlphaFoldDB" id="X1M9M4"/>
<feature type="non-terminal residue" evidence="13">
    <location>
        <position position="357"/>
    </location>
</feature>
<feature type="transmembrane region" description="Helical" evidence="11">
    <location>
        <begin position="194"/>
        <end position="214"/>
    </location>
</feature>
<dbReference type="EC" id="3.4.26.1" evidence="10"/>
<feature type="domain" description="CAAX prenyl protease 2/Lysostaphin resistance protein A-like" evidence="12">
    <location>
        <begin position="202"/>
        <end position="301"/>
    </location>
</feature>
<evidence type="ECO:0000259" key="12">
    <source>
        <dbReference type="Pfam" id="PF02517"/>
    </source>
</evidence>
<keyword evidence="6" id="KW-0256">Endoplasmic reticulum</keyword>
<comment type="subcellular location">
    <subcellularLocation>
        <location evidence="1">Endoplasmic reticulum membrane</location>
        <topology evidence="1">Multi-pass membrane protein</topology>
    </subcellularLocation>
</comment>
<sequence length="357" mass="39933">ADVGICIFVLILGFTFFITLGFIPATIILFFLGLIGLSVLIYTFTKMFPNVDKLPQFETRGLLRNKPILGGIVIMLLFVFFPWIATFIEVIFLPLILGLEFTGILFFEFFYIEGFLILLLILIVPKGMKLPRKDETILGYAKTIGLTKIKPLGRNLLVGFGSFAIFGCTLFIGANLLGVFYFDPEFLFRDPNPSYFGVASIGWFIWIFMIRPGLWEEVAFRGVVIPLLSRKCKKILTILISGVIFGLAHAFNIVGVLLSGGPHIFTLFQVIYTTLIGFSMGYMYLKTKSLLPSIIYHYLIDTKHILVDATKKEVEKAVEIAIDALGKGGGGMISPANFHPSMSVEHLRWMIDAANKL</sequence>
<proteinExistence type="inferred from homology"/>
<dbReference type="Pfam" id="PF02517">
    <property type="entry name" value="Rce1-like"/>
    <property type="match status" value="1"/>
</dbReference>
<feature type="transmembrane region" description="Helical" evidence="11">
    <location>
        <begin position="235"/>
        <end position="258"/>
    </location>
</feature>
<keyword evidence="3" id="KW-0645">Protease</keyword>
<dbReference type="PANTHER" id="PTHR13046:SF0">
    <property type="entry name" value="CAAX PRENYL PROTEASE 2"/>
    <property type="match status" value="1"/>
</dbReference>
<dbReference type="GO" id="GO:0005789">
    <property type="term" value="C:endoplasmic reticulum membrane"/>
    <property type="evidence" value="ECO:0007669"/>
    <property type="project" value="UniProtKB-SubCell"/>
</dbReference>
<organism evidence="13">
    <name type="scientific">marine sediment metagenome</name>
    <dbReference type="NCBI Taxonomy" id="412755"/>
    <lineage>
        <taxon>unclassified sequences</taxon>
        <taxon>metagenomes</taxon>
        <taxon>ecological metagenomes</taxon>
    </lineage>
</organism>
<protein>
    <recommendedName>
        <fullName evidence="10">intramembrane prenyl-peptidase Rce1</fullName>
        <ecNumber evidence="10">3.4.26.1</ecNumber>
    </recommendedName>
</protein>
<evidence type="ECO:0000256" key="9">
    <source>
        <dbReference type="ARBA" id="ARBA00047280"/>
    </source>
</evidence>
<comment type="catalytic activity">
    <reaction evidence="9">
        <text>Hydrolyzes the peptide bond -P2-(S-farnesyl or geranylgeranyl)C-P1'-P2'-P3'-COOH where P1' and P2' are amino acids with aliphatic sidechains and P3' is any C-terminal residue.</text>
        <dbReference type="EC" id="3.4.26.1"/>
    </reaction>
</comment>
<evidence type="ECO:0000256" key="3">
    <source>
        <dbReference type="ARBA" id="ARBA00022670"/>
    </source>
</evidence>
<accession>X1M9M4</accession>
<evidence type="ECO:0000256" key="11">
    <source>
        <dbReference type="SAM" id="Phobius"/>
    </source>
</evidence>
<dbReference type="InterPro" id="IPR039731">
    <property type="entry name" value="Rce1"/>
</dbReference>
<evidence type="ECO:0000256" key="4">
    <source>
        <dbReference type="ARBA" id="ARBA00022692"/>
    </source>
</evidence>
<evidence type="ECO:0000256" key="1">
    <source>
        <dbReference type="ARBA" id="ARBA00004477"/>
    </source>
</evidence>
<keyword evidence="5" id="KW-0378">Hydrolase</keyword>